<feature type="region of interest" description="Disordered" evidence="6">
    <location>
        <begin position="307"/>
        <end position="344"/>
    </location>
</feature>
<gene>
    <name evidence="9" type="ORF">DHEL01_v207660</name>
</gene>
<comment type="similarity">
    <text evidence="5">Belongs to the SAT4 family.</text>
</comment>
<feature type="transmembrane region" description="Helical" evidence="7">
    <location>
        <begin position="200"/>
        <end position="218"/>
    </location>
</feature>
<dbReference type="EMBL" id="MAVT02000707">
    <property type="protein sequence ID" value="POS73940.1"/>
    <property type="molecule type" value="Genomic_DNA"/>
</dbReference>
<keyword evidence="10" id="KW-1185">Reference proteome</keyword>
<dbReference type="InParanoid" id="A0A2P5HUL6"/>
<accession>A0A2P5HUL6</accession>
<evidence type="ECO:0000256" key="7">
    <source>
        <dbReference type="SAM" id="Phobius"/>
    </source>
</evidence>
<dbReference type="InterPro" id="IPR049326">
    <property type="entry name" value="Rhodopsin_dom_fungi"/>
</dbReference>
<comment type="subcellular location">
    <subcellularLocation>
        <location evidence="1">Membrane</location>
        <topology evidence="1">Multi-pass membrane protein</topology>
    </subcellularLocation>
</comment>
<feature type="transmembrane region" description="Helical" evidence="7">
    <location>
        <begin position="37"/>
        <end position="57"/>
    </location>
</feature>
<protein>
    <submittedName>
        <fullName evidence="9">CFEM domain-containing protein</fullName>
    </submittedName>
</protein>
<evidence type="ECO:0000313" key="10">
    <source>
        <dbReference type="Proteomes" id="UP000094444"/>
    </source>
</evidence>
<proteinExistence type="inferred from homology"/>
<evidence type="ECO:0000259" key="8">
    <source>
        <dbReference type="Pfam" id="PF20684"/>
    </source>
</evidence>
<dbReference type="AlphaFoldDB" id="A0A2P5HUL6"/>
<feature type="transmembrane region" description="Helical" evidence="7">
    <location>
        <begin position="77"/>
        <end position="104"/>
    </location>
</feature>
<keyword evidence="3 7" id="KW-1133">Transmembrane helix</keyword>
<organism evidence="9 10">
    <name type="scientific">Diaporthe helianthi</name>
    <dbReference type="NCBI Taxonomy" id="158607"/>
    <lineage>
        <taxon>Eukaryota</taxon>
        <taxon>Fungi</taxon>
        <taxon>Dikarya</taxon>
        <taxon>Ascomycota</taxon>
        <taxon>Pezizomycotina</taxon>
        <taxon>Sordariomycetes</taxon>
        <taxon>Sordariomycetidae</taxon>
        <taxon>Diaporthales</taxon>
        <taxon>Diaporthaceae</taxon>
        <taxon>Diaporthe</taxon>
    </lineage>
</organism>
<evidence type="ECO:0000256" key="5">
    <source>
        <dbReference type="ARBA" id="ARBA00038359"/>
    </source>
</evidence>
<evidence type="ECO:0000256" key="3">
    <source>
        <dbReference type="ARBA" id="ARBA00022989"/>
    </source>
</evidence>
<feature type="transmembrane region" description="Helical" evidence="7">
    <location>
        <begin position="116"/>
        <end position="136"/>
    </location>
</feature>
<name>A0A2P5HUL6_DIAHE</name>
<dbReference type="InterPro" id="IPR052337">
    <property type="entry name" value="SAT4-like"/>
</dbReference>
<feature type="compositionally biased region" description="Basic and acidic residues" evidence="6">
    <location>
        <begin position="438"/>
        <end position="449"/>
    </location>
</feature>
<feature type="compositionally biased region" description="Polar residues" evidence="6">
    <location>
        <begin position="410"/>
        <end position="420"/>
    </location>
</feature>
<dbReference type="Proteomes" id="UP000094444">
    <property type="component" value="Unassembled WGS sequence"/>
</dbReference>
<dbReference type="PANTHER" id="PTHR33048">
    <property type="entry name" value="PTH11-LIKE INTEGRAL MEMBRANE PROTEIN (AFU_ORTHOLOGUE AFUA_5G11245)"/>
    <property type="match status" value="1"/>
</dbReference>
<dbReference type="GO" id="GO:0016020">
    <property type="term" value="C:membrane"/>
    <property type="evidence" value="ECO:0007669"/>
    <property type="project" value="UniProtKB-SubCell"/>
</dbReference>
<comment type="caution">
    <text evidence="9">The sequence shown here is derived from an EMBL/GenBank/DDBJ whole genome shotgun (WGS) entry which is preliminary data.</text>
</comment>
<feature type="transmembrane region" description="Helical" evidence="7">
    <location>
        <begin position="6"/>
        <end position="25"/>
    </location>
</feature>
<feature type="region of interest" description="Disordered" evidence="6">
    <location>
        <begin position="410"/>
        <end position="449"/>
    </location>
</feature>
<reference evidence="9" key="1">
    <citation type="submission" date="2017-09" db="EMBL/GenBank/DDBJ databases">
        <title>Polyketide synthases of a Diaporthe helianthi virulent isolate.</title>
        <authorList>
            <person name="Baroncelli R."/>
        </authorList>
    </citation>
    <scope>NUCLEOTIDE SEQUENCE [LARGE SCALE GENOMIC DNA]</scope>
    <source>
        <strain evidence="9">7/96</strain>
    </source>
</reference>
<sequence length="449" mass="50453">MRSISTAFLVLFGIQTVFFIIRMLSRVLKLITWGMDDMTIIVAFLATIGVITGRQLQLKAGMGQDIWTLTKDEIHDYLKLFWVFAFIYTITITLVKASICFLYLRLFTDRKFRRIVWATHAFNSALMITFIFAYAFQCNPPEYFWTMWEGQGVQHGHCVSYAVLSWTQAAIGIVLDLWMLALPLWQVTKLKLPFKKRMDAFMMFGCGIFLTIVSILRLECLVTLTKGHNPTKDLTWLATWANVEIAVGIIIACLPSTRLVILRYLPKKIKAQIQTTRTTTSSHTPRSSKFGSTATWVSVLSGKRESTAQPAVPLSETPHNADRDFNKQVSGSSPRRPNEVLIHPGASVSVASGLERRDSELPLVPGFESSRPAPLAAQSFAGGDEAPPVPSPLAKDRRIWVEQHIHVSNDPVTKFSTHISHGSPKDDDDSLPPWVPRLPDHERAEDESV</sequence>
<evidence type="ECO:0000256" key="4">
    <source>
        <dbReference type="ARBA" id="ARBA00023136"/>
    </source>
</evidence>
<evidence type="ECO:0000313" key="9">
    <source>
        <dbReference type="EMBL" id="POS73940.1"/>
    </source>
</evidence>
<dbReference type="OrthoDB" id="2496787at2759"/>
<keyword evidence="2 7" id="KW-0812">Transmembrane</keyword>
<feature type="domain" description="Rhodopsin" evidence="8">
    <location>
        <begin position="21"/>
        <end position="261"/>
    </location>
</feature>
<dbReference type="Pfam" id="PF20684">
    <property type="entry name" value="Fung_rhodopsin"/>
    <property type="match status" value="1"/>
</dbReference>
<evidence type="ECO:0000256" key="1">
    <source>
        <dbReference type="ARBA" id="ARBA00004141"/>
    </source>
</evidence>
<feature type="transmembrane region" description="Helical" evidence="7">
    <location>
        <begin position="169"/>
        <end position="188"/>
    </location>
</feature>
<feature type="transmembrane region" description="Helical" evidence="7">
    <location>
        <begin position="238"/>
        <end position="261"/>
    </location>
</feature>
<keyword evidence="4 7" id="KW-0472">Membrane</keyword>
<evidence type="ECO:0000256" key="6">
    <source>
        <dbReference type="SAM" id="MobiDB-lite"/>
    </source>
</evidence>
<evidence type="ECO:0000256" key="2">
    <source>
        <dbReference type="ARBA" id="ARBA00022692"/>
    </source>
</evidence>
<dbReference type="PANTHER" id="PTHR33048:SF160">
    <property type="entry name" value="SAT4 FAMILY MEMBRANE PROTEIN"/>
    <property type="match status" value="1"/>
</dbReference>